<evidence type="ECO:0000256" key="1">
    <source>
        <dbReference type="ARBA" id="ARBA00022448"/>
    </source>
</evidence>
<evidence type="ECO:0000256" key="3">
    <source>
        <dbReference type="ARBA" id="ARBA00022630"/>
    </source>
</evidence>
<keyword evidence="5 9" id="KW-0812">Transmembrane</keyword>
<dbReference type="Pfam" id="PF03116">
    <property type="entry name" value="NQR2_RnfD_RnfE"/>
    <property type="match status" value="1"/>
</dbReference>
<feature type="transmembrane region" description="Helical" evidence="9">
    <location>
        <begin position="135"/>
        <end position="151"/>
    </location>
</feature>
<evidence type="ECO:0000313" key="11">
    <source>
        <dbReference type="EMBL" id="MDO7906275.1"/>
    </source>
</evidence>
<evidence type="ECO:0000256" key="6">
    <source>
        <dbReference type="ARBA" id="ARBA00022967"/>
    </source>
</evidence>
<evidence type="ECO:0000256" key="8">
    <source>
        <dbReference type="ARBA" id="ARBA00023136"/>
    </source>
</evidence>
<keyword evidence="6" id="KW-1278">Translocase</keyword>
<feature type="transmembrane region" description="Helical" evidence="9">
    <location>
        <begin position="160"/>
        <end position="179"/>
    </location>
</feature>
<sequence>MTFTKWLRTPKAYMLLAMLFCLAAASAGSHTLTGVIHTLAAVLAAVLTDNVCRAVTRRKWSVSDSTLITGFIVGLILSITSSALTAAVTAVLSILSKHLLVYKKKAVFNPAAVGLLLVIPLLHTGQSWWGAFGDLPVWMLTFLLICGYPIVNRIHKYPQVFTFLAATFGLLSLASLLGLGEVSDAFRPPFINATLFFAFFMLTDPPTSPAKTTQQMLFGLLVAMVGTLVYVYWGGLSYLYIGLLAGNLYSYLNKRSAARASVRRSQTKKARSPAG</sequence>
<dbReference type="RefSeq" id="WP_305023476.1">
    <property type="nucleotide sequence ID" value="NZ_JAUQTB010000003.1"/>
</dbReference>
<evidence type="ECO:0000256" key="10">
    <source>
        <dbReference type="SAM" id="SignalP"/>
    </source>
</evidence>
<accession>A0ABT9CAI6</accession>
<name>A0ABT9CAI6_9BACL</name>
<evidence type="ECO:0000256" key="2">
    <source>
        <dbReference type="ARBA" id="ARBA00022553"/>
    </source>
</evidence>
<keyword evidence="1" id="KW-0813">Transport</keyword>
<organism evidence="11 12">
    <name type="scientific">Paenibacillus lacisoli</name>
    <dbReference type="NCBI Taxonomy" id="3064525"/>
    <lineage>
        <taxon>Bacteria</taxon>
        <taxon>Bacillati</taxon>
        <taxon>Bacillota</taxon>
        <taxon>Bacilli</taxon>
        <taxon>Bacillales</taxon>
        <taxon>Paenibacillaceae</taxon>
        <taxon>Paenibacillus</taxon>
    </lineage>
</organism>
<feature type="chain" id="PRO_5046824024" evidence="10">
    <location>
        <begin position="28"/>
        <end position="275"/>
    </location>
</feature>
<evidence type="ECO:0000256" key="5">
    <source>
        <dbReference type="ARBA" id="ARBA00022692"/>
    </source>
</evidence>
<feature type="signal peptide" evidence="10">
    <location>
        <begin position="1"/>
        <end position="27"/>
    </location>
</feature>
<feature type="transmembrane region" description="Helical" evidence="9">
    <location>
        <begin position="68"/>
        <end position="95"/>
    </location>
</feature>
<dbReference type="EMBL" id="JAUQTB010000003">
    <property type="protein sequence ID" value="MDO7906275.1"/>
    <property type="molecule type" value="Genomic_DNA"/>
</dbReference>
<keyword evidence="4" id="KW-0288">FMN</keyword>
<keyword evidence="7 9" id="KW-1133">Transmembrane helix</keyword>
<evidence type="ECO:0000256" key="7">
    <source>
        <dbReference type="ARBA" id="ARBA00022989"/>
    </source>
</evidence>
<keyword evidence="2" id="KW-0597">Phosphoprotein</keyword>
<evidence type="ECO:0000313" key="12">
    <source>
        <dbReference type="Proteomes" id="UP001240171"/>
    </source>
</evidence>
<keyword evidence="3" id="KW-0285">Flavoprotein</keyword>
<reference evidence="11 12" key="1">
    <citation type="submission" date="2023-07" db="EMBL/GenBank/DDBJ databases">
        <title>Paenibacillus sp. JX-17 nov. isolated from soil.</title>
        <authorList>
            <person name="Wan Y."/>
            <person name="Liu B."/>
        </authorList>
    </citation>
    <scope>NUCLEOTIDE SEQUENCE [LARGE SCALE GENOMIC DNA]</scope>
    <source>
        <strain evidence="11 12">JX-17</strain>
    </source>
</reference>
<gene>
    <name evidence="11" type="ORF">Q5741_07570</name>
</gene>
<dbReference type="PANTHER" id="PTHR30578">
    <property type="entry name" value="ELECTRON TRANSPORT COMPLEX PROTEIN RNFD"/>
    <property type="match status" value="1"/>
</dbReference>
<feature type="transmembrane region" description="Helical" evidence="9">
    <location>
        <begin position="238"/>
        <end position="254"/>
    </location>
</feature>
<protein>
    <submittedName>
        <fullName evidence="11">RnfABCDGE type electron transport complex subunit D</fullName>
    </submittedName>
</protein>
<proteinExistence type="predicted"/>
<feature type="transmembrane region" description="Helical" evidence="9">
    <location>
        <begin position="107"/>
        <end position="129"/>
    </location>
</feature>
<keyword evidence="8 9" id="KW-0472">Membrane</keyword>
<dbReference type="InterPro" id="IPR004338">
    <property type="entry name" value="NqrB/RnfD"/>
</dbReference>
<dbReference type="Proteomes" id="UP001240171">
    <property type="component" value="Unassembled WGS sequence"/>
</dbReference>
<evidence type="ECO:0000256" key="9">
    <source>
        <dbReference type="SAM" id="Phobius"/>
    </source>
</evidence>
<keyword evidence="10" id="KW-0732">Signal</keyword>
<comment type="caution">
    <text evidence="11">The sequence shown here is derived from an EMBL/GenBank/DDBJ whole genome shotgun (WGS) entry which is preliminary data.</text>
</comment>
<evidence type="ECO:0000256" key="4">
    <source>
        <dbReference type="ARBA" id="ARBA00022643"/>
    </source>
</evidence>
<keyword evidence="12" id="KW-1185">Reference proteome</keyword>
<dbReference type="PANTHER" id="PTHR30578:SF0">
    <property type="entry name" value="ION-TRANSLOCATING OXIDOREDUCTASE COMPLEX SUBUNIT D"/>
    <property type="match status" value="1"/>
</dbReference>